<sequence length="114" mass="13119">MEEPTTAARQRGMTVNSGDTTLTFLIMKKKGKKEIEEGGIVLVDDKSHLKKCGYWLNLWIEKDLKLRTPSMTRYFIHSHVECFTGINFHGMLLHGVHFIHQVVNCVKVNDIHIL</sequence>
<evidence type="ECO:0000313" key="2">
    <source>
        <dbReference type="Proteomes" id="UP001419268"/>
    </source>
</evidence>
<keyword evidence="2" id="KW-1185">Reference proteome</keyword>
<dbReference type="Proteomes" id="UP001419268">
    <property type="component" value="Unassembled WGS sequence"/>
</dbReference>
<organism evidence="1 2">
    <name type="scientific">Stephania cephalantha</name>
    <dbReference type="NCBI Taxonomy" id="152367"/>
    <lineage>
        <taxon>Eukaryota</taxon>
        <taxon>Viridiplantae</taxon>
        <taxon>Streptophyta</taxon>
        <taxon>Embryophyta</taxon>
        <taxon>Tracheophyta</taxon>
        <taxon>Spermatophyta</taxon>
        <taxon>Magnoliopsida</taxon>
        <taxon>Ranunculales</taxon>
        <taxon>Menispermaceae</taxon>
        <taxon>Menispermoideae</taxon>
        <taxon>Cissampelideae</taxon>
        <taxon>Stephania</taxon>
    </lineage>
</organism>
<protein>
    <submittedName>
        <fullName evidence="1">Uncharacterized protein</fullName>
    </submittedName>
</protein>
<dbReference type="AlphaFoldDB" id="A0AAP0IAZ7"/>
<gene>
    <name evidence="1" type="ORF">Scep_019553</name>
</gene>
<name>A0AAP0IAZ7_9MAGN</name>
<comment type="caution">
    <text evidence="1">The sequence shown here is derived from an EMBL/GenBank/DDBJ whole genome shotgun (WGS) entry which is preliminary data.</text>
</comment>
<reference evidence="1 2" key="1">
    <citation type="submission" date="2024-01" db="EMBL/GenBank/DDBJ databases">
        <title>Genome assemblies of Stephania.</title>
        <authorList>
            <person name="Yang L."/>
        </authorList>
    </citation>
    <scope>NUCLEOTIDE SEQUENCE [LARGE SCALE GENOMIC DNA]</scope>
    <source>
        <strain evidence="1">JXDWG</strain>
        <tissue evidence="1">Leaf</tissue>
    </source>
</reference>
<dbReference type="EMBL" id="JBBNAG010000008">
    <property type="protein sequence ID" value="KAK9112034.1"/>
    <property type="molecule type" value="Genomic_DNA"/>
</dbReference>
<proteinExistence type="predicted"/>
<accession>A0AAP0IAZ7</accession>
<evidence type="ECO:0000313" key="1">
    <source>
        <dbReference type="EMBL" id="KAK9112034.1"/>
    </source>
</evidence>